<sequence length="345" mass="36684">MFPSSSPAKIVFLDRATLSPQTVLKPFPFPHALRIFERTAAHQAAARIVDADIVVTNKVRLDAAALGAAPRLKMIAIAATGTDIVDLAACAARGIVVTNVRGYAVRTVPEHTFALIFALRRSVVAYRDAVRAGRWLESGQFCFFDHPIRDLAGATLGVVGDGALGRAVAAIARALGMRVLFAQHGDARGGDHVALDTLLHDSDVITLHCPLTPATRNLIDADAFARMARRPLLINTARGGLVDERALVEALRSGQICGAGFDVVTEEPLPAAHPFQAILSHPAFILTPHVAWASNEAMQALADQLVDNVAAFVGGEPRHVVTARRAAHNAGERQAMCGVPPDVRT</sequence>
<dbReference type="PROSITE" id="PS00670">
    <property type="entry name" value="D_2_HYDROXYACID_DH_2"/>
    <property type="match status" value="1"/>
</dbReference>
<dbReference type="PANTHER" id="PTHR43761:SF1">
    <property type="entry name" value="D-ISOMER SPECIFIC 2-HYDROXYACID DEHYDROGENASE CATALYTIC DOMAIN-CONTAINING PROTEIN-RELATED"/>
    <property type="match status" value="1"/>
</dbReference>
<evidence type="ECO:0000259" key="5">
    <source>
        <dbReference type="Pfam" id="PF00389"/>
    </source>
</evidence>
<keyword evidence="3" id="KW-0520">NAD</keyword>
<dbReference type="InterPro" id="IPR006140">
    <property type="entry name" value="D-isomer_DH_NAD-bd"/>
</dbReference>
<dbReference type="Pfam" id="PF00389">
    <property type="entry name" value="2-Hacid_dh"/>
    <property type="match status" value="1"/>
</dbReference>
<comment type="caution">
    <text evidence="7">The sequence shown here is derived from an EMBL/GenBank/DDBJ whole genome shotgun (WGS) entry which is preliminary data.</text>
</comment>
<name>A0A106DMM5_9BURK</name>
<dbReference type="InterPro" id="IPR050418">
    <property type="entry name" value="D-iso_2-hydroxyacid_DH_PdxB"/>
</dbReference>
<evidence type="ECO:0000256" key="1">
    <source>
        <dbReference type="ARBA" id="ARBA00005854"/>
    </source>
</evidence>
<dbReference type="Gene3D" id="3.40.50.720">
    <property type="entry name" value="NAD(P)-binding Rossmann-like Domain"/>
    <property type="match status" value="2"/>
</dbReference>
<keyword evidence="8" id="KW-1185">Reference proteome</keyword>
<evidence type="ECO:0000259" key="6">
    <source>
        <dbReference type="Pfam" id="PF02826"/>
    </source>
</evidence>
<dbReference type="AlphaFoldDB" id="A0A106DMM5"/>
<feature type="domain" description="D-isomer specific 2-hydroxyacid dehydrogenase catalytic" evidence="5">
    <location>
        <begin position="42"/>
        <end position="321"/>
    </location>
</feature>
<dbReference type="PANTHER" id="PTHR43761">
    <property type="entry name" value="D-ISOMER SPECIFIC 2-HYDROXYACID DEHYDROGENASE FAMILY PROTEIN (AFU_ORTHOLOGUE AFUA_1G13630)"/>
    <property type="match status" value="1"/>
</dbReference>
<evidence type="ECO:0000256" key="2">
    <source>
        <dbReference type="ARBA" id="ARBA00023002"/>
    </source>
</evidence>
<gene>
    <name evidence="7" type="ORF">WT27_07405</name>
</gene>
<dbReference type="RefSeq" id="WP_081067973.1">
    <property type="nucleotide sequence ID" value="NZ_LPEQ01000090.1"/>
</dbReference>
<dbReference type="GO" id="GO:0051287">
    <property type="term" value="F:NAD binding"/>
    <property type="evidence" value="ECO:0007669"/>
    <property type="project" value="InterPro"/>
</dbReference>
<feature type="domain" description="D-isomer specific 2-hydroxyacid dehydrogenase NAD-binding" evidence="6">
    <location>
        <begin position="113"/>
        <end position="291"/>
    </location>
</feature>
<accession>A0A106DMM5</accession>
<dbReference type="InterPro" id="IPR036291">
    <property type="entry name" value="NAD(P)-bd_dom_sf"/>
</dbReference>
<dbReference type="InterPro" id="IPR006139">
    <property type="entry name" value="D-isomer_2_OHA_DH_cat_dom"/>
</dbReference>
<proteinExistence type="inferred from homology"/>
<evidence type="ECO:0000313" key="8">
    <source>
        <dbReference type="Proteomes" id="UP000062317"/>
    </source>
</evidence>
<dbReference type="SUPFAM" id="SSF52283">
    <property type="entry name" value="Formate/glycerate dehydrogenase catalytic domain-like"/>
    <property type="match status" value="1"/>
</dbReference>
<dbReference type="Proteomes" id="UP000062317">
    <property type="component" value="Unassembled WGS sequence"/>
</dbReference>
<dbReference type="InterPro" id="IPR029753">
    <property type="entry name" value="D-isomer_DH_CS"/>
</dbReference>
<reference evidence="7 8" key="1">
    <citation type="submission" date="2015-11" db="EMBL/GenBank/DDBJ databases">
        <title>Expanding the genomic diversity of Burkholderia species for the development of highly accurate diagnostics.</title>
        <authorList>
            <person name="Sahl J."/>
            <person name="Keim P."/>
            <person name="Wagner D."/>
        </authorList>
    </citation>
    <scope>NUCLEOTIDE SEQUENCE [LARGE SCALE GENOMIC DNA]</scope>
    <source>
        <strain evidence="7 8">MSMB1301WGS</strain>
    </source>
</reference>
<dbReference type="CDD" id="cd12162">
    <property type="entry name" value="2-Hacid_dh_4"/>
    <property type="match status" value="1"/>
</dbReference>
<evidence type="ECO:0000256" key="4">
    <source>
        <dbReference type="RuleBase" id="RU003719"/>
    </source>
</evidence>
<dbReference type="EMBL" id="LPEQ01000090">
    <property type="protein sequence ID" value="KVV45055.1"/>
    <property type="molecule type" value="Genomic_DNA"/>
</dbReference>
<protein>
    <submittedName>
        <fullName evidence="7">Glycerate dehydrogenase</fullName>
    </submittedName>
</protein>
<keyword evidence="2 4" id="KW-0560">Oxidoreductase</keyword>
<evidence type="ECO:0000256" key="3">
    <source>
        <dbReference type="ARBA" id="ARBA00023027"/>
    </source>
</evidence>
<organism evidence="7 8">
    <name type="scientific">Burkholderia territorii</name>
    <dbReference type="NCBI Taxonomy" id="1503055"/>
    <lineage>
        <taxon>Bacteria</taxon>
        <taxon>Pseudomonadati</taxon>
        <taxon>Pseudomonadota</taxon>
        <taxon>Betaproteobacteria</taxon>
        <taxon>Burkholderiales</taxon>
        <taxon>Burkholderiaceae</taxon>
        <taxon>Burkholderia</taxon>
        <taxon>Burkholderia cepacia complex</taxon>
    </lineage>
</organism>
<dbReference type="Pfam" id="PF02826">
    <property type="entry name" value="2-Hacid_dh_C"/>
    <property type="match status" value="1"/>
</dbReference>
<dbReference type="GO" id="GO:0016616">
    <property type="term" value="F:oxidoreductase activity, acting on the CH-OH group of donors, NAD or NADP as acceptor"/>
    <property type="evidence" value="ECO:0007669"/>
    <property type="project" value="InterPro"/>
</dbReference>
<comment type="similarity">
    <text evidence="1 4">Belongs to the D-isomer specific 2-hydroxyacid dehydrogenase family.</text>
</comment>
<dbReference type="SUPFAM" id="SSF51735">
    <property type="entry name" value="NAD(P)-binding Rossmann-fold domains"/>
    <property type="match status" value="1"/>
</dbReference>
<evidence type="ECO:0000313" key="7">
    <source>
        <dbReference type="EMBL" id="KVV45055.1"/>
    </source>
</evidence>